<gene>
    <name evidence="2" type="ORF">FSB76_06710</name>
</gene>
<dbReference type="RefSeq" id="WP_147052865.1">
    <property type="nucleotide sequence ID" value="NZ_CP042437.1"/>
</dbReference>
<dbReference type="PANTHER" id="PTHR43138">
    <property type="entry name" value="ACETYLTRANSFERASE, GNAT FAMILY"/>
    <property type="match status" value="1"/>
</dbReference>
<feature type="domain" description="N-acetyltransferase" evidence="1">
    <location>
        <begin position="1"/>
        <end position="160"/>
    </location>
</feature>
<dbReference type="InterPro" id="IPR000182">
    <property type="entry name" value="GNAT_dom"/>
</dbReference>
<accession>A0A5B8VWI5</accession>
<dbReference type="CDD" id="cd04301">
    <property type="entry name" value="NAT_SF"/>
    <property type="match status" value="1"/>
</dbReference>
<dbReference type="PROSITE" id="PS51186">
    <property type="entry name" value="GNAT"/>
    <property type="match status" value="1"/>
</dbReference>
<keyword evidence="3" id="KW-1185">Reference proteome</keyword>
<dbReference type="KEGG" id="mgk:FSB76_06710"/>
<reference evidence="2 3" key="1">
    <citation type="journal article" date="2013" name="J. Microbiol.">
        <title>Mucilaginibacter ginsenosidivorax sp. nov., with ginsenoside converting activity isolated from sediment.</title>
        <authorList>
            <person name="Kim J.K."/>
            <person name="Choi T.E."/>
            <person name="Liu Q.M."/>
            <person name="Park H.Y."/>
            <person name="Yi T.H."/>
            <person name="Yoon M.H."/>
            <person name="Kim S.C."/>
            <person name="Im W.T."/>
        </authorList>
    </citation>
    <scope>NUCLEOTIDE SEQUENCE [LARGE SCALE GENOMIC DNA]</scope>
    <source>
        <strain evidence="2 3">KHI28</strain>
    </source>
</reference>
<evidence type="ECO:0000259" key="1">
    <source>
        <dbReference type="PROSITE" id="PS51186"/>
    </source>
</evidence>
<protein>
    <submittedName>
        <fullName evidence="2">GNAT family N-acetyltransferase</fullName>
    </submittedName>
</protein>
<dbReference type="InterPro" id="IPR016181">
    <property type="entry name" value="Acyl_CoA_acyltransferase"/>
</dbReference>
<dbReference type="GO" id="GO:0016747">
    <property type="term" value="F:acyltransferase activity, transferring groups other than amino-acyl groups"/>
    <property type="evidence" value="ECO:0007669"/>
    <property type="project" value="InterPro"/>
</dbReference>
<dbReference type="Proteomes" id="UP000321362">
    <property type="component" value="Chromosome"/>
</dbReference>
<dbReference type="EMBL" id="CP042437">
    <property type="protein sequence ID" value="QEC75653.1"/>
    <property type="molecule type" value="Genomic_DNA"/>
</dbReference>
<evidence type="ECO:0000313" key="3">
    <source>
        <dbReference type="Proteomes" id="UP000321362"/>
    </source>
</evidence>
<dbReference type="SUPFAM" id="SSF55729">
    <property type="entry name" value="Acyl-CoA N-acyltransferases (Nat)"/>
    <property type="match status" value="1"/>
</dbReference>
<keyword evidence="2" id="KW-0808">Transferase</keyword>
<dbReference type="OrthoDB" id="9789605at2"/>
<name>A0A5B8VWI5_9SPHI</name>
<dbReference type="Pfam" id="PF00583">
    <property type="entry name" value="Acetyltransf_1"/>
    <property type="match status" value="1"/>
</dbReference>
<evidence type="ECO:0000313" key="2">
    <source>
        <dbReference type="EMBL" id="QEC75653.1"/>
    </source>
</evidence>
<proteinExistence type="predicted"/>
<dbReference type="AlphaFoldDB" id="A0A5B8VWI5"/>
<dbReference type="PANTHER" id="PTHR43138:SF1">
    <property type="entry name" value="N-ACETYLTRANSFERASE ACA1"/>
    <property type="match status" value="1"/>
</dbReference>
<dbReference type="Gene3D" id="3.40.630.30">
    <property type="match status" value="1"/>
</dbReference>
<dbReference type="InterPro" id="IPR052742">
    <property type="entry name" value="Mito_N-acetyltransferase"/>
</dbReference>
<sequence length="160" mass="18111">MEIRPATKQDYDSIWEIFSNVIQRGDTYAFDPETPKADLDKYWFGSPIETFVAEEDGKILGTYILKPNQPGLGSHIANCGYMVHPDTRGKGIGSLLCLHSIKTAKEQGYRGMQFNFVVSTNEKAVKLWQKHGFAIIGTTPGGFRHRQLGFVDTYIMYRNL</sequence>
<organism evidence="2 3">
    <name type="scientific">Mucilaginibacter ginsenosidivorax</name>
    <dbReference type="NCBI Taxonomy" id="862126"/>
    <lineage>
        <taxon>Bacteria</taxon>
        <taxon>Pseudomonadati</taxon>
        <taxon>Bacteroidota</taxon>
        <taxon>Sphingobacteriia</taxon>
        <taxon>Sphingobacteriales</taxon>
        <taxon>Sphingobacteriaceae</taxon>
        <taxon>Mucilaginibacter</taxon>
    </lineage>
</organism>